<evidence type="ECO:0000256" key="1">
    <source>
        <dbReference type="ARBA" id="ARBA00022723"/>
    </source>
</evidence>
<dbReference type="SUPFAM" id="SSF57850">
    <property type="entry name" value="RING/U-box"/>
    <property type="match status" value="1"/>
</dbReference>
<evidence type="ECO:0000259" key="5">
    <source>
        <dbReference type="PROSITE" id="PS50089"/>
    </source>
</evidence>
<dbReference type="GO" id="GO:0061630">
    <property type="term" value="F:ubiquitin protein ligase activity"/>
    <property type="evidence" value="ECO:0007669"/>
    <property type="project" value="TreeGrafter"/>
</dbReference>
<gene>
    <name evidence="6" type="ORF">CDAR_398681</name>
</gene>
<comment type="caution">
    <text evidence="6">The sequence shown here is derived from an EMBL/GenBank/DDBJ whole genome shotgun (WGS) entry which is preliminary data.</text>
</comment>
<dbReference type="InterPro" id="IPR001841">
    <property type="entry name" value="Znf_RING"/>
</dbReference>
<dbReference type="PROSITE" id="PS50089">
    <property type="entry name" value="ZF_RING_2"/>
    <property type="match status" value="1"/>
</dbReference>
<dbReference type="Proteomes" id="UP001054837">
    <property type="component" value="Unassembled WGS sequence"/>
</dbReference>
<keyword evidence="7" id="KW-1185">Reference proteome</keyword>
<evidence type="ECO:0000256" key="2">
    <source>
        <dbReference type="ARBA" id="ARBA00022771"/>
    </source>
</evidence>
<evidence type="ECO:0000256" key="3">
    <source>
        <dbReference type="ARBA" id="ARBA00022833"/>
    </source>
</evidence>
<name>A0AAV4VEJ3_9ARAC</name>
<dbReference type="GO" id="GO:0008270">
    <property type="term" value="F:zinc ion binding"/>
    <property type="evidence" value="ECO:0007669"/>
    <property type="project" value="UniProtKB-KW"/>
</dbReference>
<reference evidence="6 7" key="1">
    <citation type="submission" date="2021-06" db="EMBL/GenBank/DDBJ databases">
        <title>Caerostris darwini draft genome.</title>
        <authorList>
            <person name="Kono N."/>
            <person name="Arakawa K."/>
        </authorList>
    </citation>
    <scope>NUCLEOTIDE SEQUENCE [LARGE SCALE GENOMIC DNA]</scope>
</reference>
<evidence type="ECO:0000313" key="7">
    <source>
        <dbReference type="Proteomes" id="UP001054837"/>
    </source>
</evidence>
<dbReference type="InterPro" id="IPR013083">
    <property type="entry name" value="Znf_RING/FYVE/PHD"/>
</dbReference>
<dbReference type="PANTHER" id="PTHR45931">
    <property type="entry name" value="SI:CH211-59O9.10"/>
    <property type="match status" value="1"/>
</dbReference>
<keyword evidence="1" id="KW-0479">Metal-binding</keyword>
<dbReference type="Gene3D" id="3.30.40.10">
    <property type="entry name" value="Zinc/RING finger domain, C3HC4 (zinc finger)"/>
    <property type="match status" value="1"/>
</dbReference>
<dbReference type="PANTHER" id="PTHR45931:SF3">
    <property type="entry name" value="RING ZINC FINGER-CONTAINING PROTEIN"/>
    <property type="match status" value="1"/>
</dbReference>
<sequence>MKHLPCSHVFHRKCINRWLKKNRRCPICRNITLRDSSPPKALVRQNGVPGEGYVVTLNGYAQLRTRFLEPIAWKSLSCWAILSKLQHFSMNKAVIL</sequence>
<evidence type="ECO:0000313" key="6">
    <source>
        <dbReference type="EMBL" id="GIY68528.1"/>
    </source>
</evidence>
<dbReference type="InterPro" id="IPR051834">
    <property type="entry name" value="RING_finger_E3_ligase"/>
</dbReference>
<keyword evidence="2 4" id="KW-0863">Zinc-finger</keyword>
<dbReference type="Pfam" id="PF13639">
    <property type="entry name" value="zf-RING_2"/>
    <property type="match status" value="1"/>
</dbReference>
<dbReference type="GO" id="GO:0005634">
    <property type="term" value="C:nucleus"/>
    <property type="evidence" value="ECO:0007669"/>
    <property type="project" value="TreeGrafter"/>
</dbReference>
<dbReference type="GO" id="GO:0006511">
    <property type="term" value="P:ubiquitin-dependent protein catabolic process"/>
    <property type="evidence" value="ECO:0007669"/>
    <property type="project" value="TreeGrafter"/>
</dbReference>
<dbReference type="EMBL" id="BPLQ01012875">
    <property type="protein sequence ID" value="GIY68528.1"/>
    <property type="molecule type" value="Genomic_DNA"/>
</dbReference>
<keyword evidence="3" id="KW-0862">Zinc</keyword>
<organism evidence="6 7">
    <name type="scientific">Caerostris darwini</name>
    <dbReference type="NCBI Taxonomy" id="1538125"/>
    <lineage>
        <taxon>Eukaryota</taxon>
        <taxon>Metazoa</taxon>
        <taxon>Ecdysozoa</taxon>
        <taxon>Arthropoda</taxon>
        <taxon>Chelicerata</taxon>
        <taxon>Arachnida</taxon>
        <taxon>Araneae</taxon>
        <taxon>Araneomorphae</taxon>
        <taxon>Entelegynae</taxon>
        <taxon>Araneoidea</taxon>
        <taxon>Araneidae</taxon>
        <taxon>Caerostris</taxon>
    </lineage>
</organism>
<protein>
    <recommendedName>
        <fullName evidence="5">RING-type domain-containing protein</fullName>
    </recommendedName>
</protein>
<proteinExistence type="predicted"/>
<evidence type="ECO:0000256" key="4">
    <source>
        <dbReference type="PROSITE-ProRule" id="PRU00175"/>
    </source>
</evidence>
<accession>A0AAV4VEJ3</accession>
<feature type="domain" description="RING-type" evidence="5">
    <location>
        <begin position="4"/>
        <end position="29"/>
    </location>
</feature>
<dbReference type="AlphaFoldDB" id="A0AAV4VEJ3"/>